<reference evidence="1" key="1">
    <citation type="submission" date="2018-05" db="EMBL/GenBank/DDBJ databases">
        <authorList>
            <person name="Lanie J.A."/>
            <person name="Ng W.-L."/>
            <person name="Kazmierczak K.M."/>
            <person name="Andrzejewski T.M."/>
            <person name="Davidsen T.M."/>
            <person name="Wayne K.J."/>
            <person name="Tettelin H."/>
            <person name="Glass J.I."/>
            <person name="Rusch D."/>
            <person name="Podicherti R."/>
            <person name="Tsui H.-C.T."/>
            <person name="Winkler M.E."/>
        </authorList>
    </citation>
    <scope>NUCLEOTIDE SEQUENCE</scope>
</reference>
<sequence>KFFAVLNDHFLEIQTKLMPLEEYVD</sequence>
<organism evidence="1">
    <name type="scientific">marine metagenome</name>
    <dbReference type="NCBI Taxonomy" id="408172"/>
    <lineage>
        <taxon>unclassified sequences</taxon>
        <taxon>metagenomes</taxon>
        <taxon>ecological metagenomes</taxon>
    </lineage>
</organism>
<protein>
    <submittedName>
        <fullName evidence="1">Uncharacterized protein</fullName>
    </submittedName>
</protein>
<gene>
    <name evidence="1" type="ORF">METZ01_LOCUS199600</name>
</gene>
<evidence type="ECO:0000313" key="1">
    <source>
        <dbReference type="EMBL" id="SVB46746.1"/>
    </source>
</evidence>
<proteinExistence type="predicted"/>
<dbReference type="EMBL" id="UINC01043137">
    <property type="protein sequence ID" value="SVB46746.1"/>
    <property type="molecule type" value="Genomic_DNA"/>
</dbReference>
<accession>A0A382E7G5</accession>
<name>A0A382E7G5_9ZZZZ</name>
<feature type="non-terminal residue" evidence="1">
    <location>
        <position position="1"/>
    </location>
</feature>
<dbReference type="AlphaFoldDB" id="A0A382E7G5"/>